<protein>
    <submittedName>
        <fullName evidence="2">Uncharacterized protein</fullName>
    </submittedName>
</protein>
<dbReference type="Proteomes" id="UP000766486">
    <property type="component" value="Unassembled WGS sequence"/>
</dbReference>
<gene>
    <name evidence="2" type="ORF">CLO192961_LOCUS168843</name>
</gene>
<evidence type="ECO:0000256" key="1">
    <source>
        <dbReference type="SAM" id="MobiDB-lite"/>
    </source>
</evidence>
<evidence type="ECO:0000313" key="3">
    <source>
        <dbReference type="Proteomes" id="UP000766486"/>
    </source>
</evidence>
<keyword evidence="3" id="KW-1185">Reference proteome</keyword>
<sequence>MPRLSVWKAPQPHDGSLPIQHRTERPGQDDPPDIHMMQPVHQNPEPGSGRLSPRHGVRCVVHRRVHGNHAQRGIDWDLAQLKQRPRSKGQHIDQQHVGLEVVQHLSILVHLGQQPTPVPAPVAVEQPRFMLPHEGCVNSRNGRGRDEFCPRQADAGFVVAAGEPDDFVAAGDKGLGDGLHWVAVAGWEVGMEEHLHLATWVGLLHCEERKVVSF</sequence>
<proteinExistence type="predicted"/>
<feature type="region of interest" description="Disordered" evidence="1">
    <location>
        <begin position="1"/>
        <end position="52"/>
    </location>
</feature>
<comment type="caution">
    <text evidence="2">The sequence shown here is derived from an EMBL/GenBank/DDBJ whole genome shotgun (WGS) entry which is preliminary data.</text>
</comment>
<organism evidence="2 3">
    <name type="scientific">Bionectria ochroleuca</name>
    <name type="common">Gliocladium roseum</name>
    <dbReference type="NCBI Taxonomy" id="29856"/>
    <lineage>
        <taxon>Eukaryota</taxon>
        <taxon>Fungi</taxon>
        <taxon>Dikarya</taxon>
        <taxon>Ascomycota</taxon>
        <taxon>Pezizomycotina</taxon>
        <taxon>Sordariomycetes</taxon>
        <taxon>Hypocreomycetidae</taxon>
        <taxon>Hypocreales</taxon>
        <taxon>Bionectriaceae</taxon>
        <taxon>Clonostachys</taxon>
    </lineage>
</organism>
<accession>A0ABY6U345</accession>
<reference evidence="2 3" key="1">
    <citation type="submission" date="2019-06" db="EMBL/GenBank/DDBJ databases">
        <authorList>
            <person name="Broberg M."/>
        </authorList>
    </citation>
    <scope>NUCLEOTIDE SEQUENCE [LARGE SCALE GENOMIC DNA]</scope>
</reference>
<dbReference type="EMBL" id="CABFNS010000735">
    <property type="protein sequence ID" value="VUC25456.1"/>
    <property type="molecule type" value="Genomic_DNA"/>
</dbReference>
<name>A0ABY6U345_BIOOC</name>
<evidence type="ECO:0000313" key="2">
    <source>
        <dbReference type="EMBL" id="VUC25456.1"/>
    </source>
</evidence>